<feature type="transmembrane region" description="Helical" evidence="15">
    <location>
        <begin position="165"/>
        <end position="187"/>
    </location>
</feature>
<dbReference type="InterPro" id="IPR003148">
    <property type="entry name" value="RCK_N"/>
</dbReference>
<evidence type="ECO:0000259" key="16">
    <source>
        <dbReference type="PROSITE" id="PS51201"/>
    </source>
</evidence>
<dbReference type="PANTHER" id="PTHR10027:SF23">
    <property type="entry name" value="POTASSIUM CHANNEL SUBFAMILY U MEMBER 1"/>
    <property type="match status" value="1"/>
</dbReference>
<keyword evidence="5 15" id="KW-0812">Transmembrane</keyword>
<feature type="transmembrane region" description="Helical" evidence="15">
    <location>
        <begin position="103"/>
        <end position="122"/>
    </location>
</feature>
<keyword evidence="13 18" id="KW-0407">Ion channel</keyword>
<keyword evidence="17" id="KW-1185">Reference proteome</keyword>
<evidence type="ECO:0000256" key="2">
    <source>
        <dbReference type="ARBA" id="ARBA00008648"/>
    </source>
</evidence>
<dbReference type="GO" id="GO:0005267">
    <property type="term" value="F:potassium channel activity"/>
    <property type="evidence" value="ECO:0007669"/>
    <property type="project" value="UniProtKB-KW"/>
</dbReference>
<evidence type="ECO:0000256" key="12">
    <source>
        <dbReference type="ARBA" id="ARBA00023136"/>
    </source>
</evidence>
<dbReference type="Pfam" id="PF22614">
    <property type="entry name" value="Slo-like_RCK"/>
    <property type="match status" value="2"/>
</dbReference>
<evidence type="ECO:0000256" key="10">
    <source>
        <dbReference type="ARBA" id="ARBA00022989"/>
    </source>
</evidence>
<reference evidence="18" key="1">
    <citation type="submission" date="2025-08" db="UniProtKB">
        <authorList>
            <consortium name="RefSeq"/>
        </authorList>
    </citation>
    <scope>IDENTIFICATION</scope>
    <source>
        <tissue evidence="18">Blood</tissue>
    </source>
</reference>
<dbReference type="Pfam" id="PF21014">
    <property type="entry name" value="Slowpoke_C"/>
    <property type="match status" value="1"/>
</dbReference>
<dbReference type="GeneID" id="117677025"/>
<accession>A0A6P9DKL1</accession>
<feature type="transmembrane region" description="Helical" evidence="15">
    <location>
        <begin position="265"/>
        <end position="284"/>
    </location>
</feature>
<evidence type="ECO:0000256" key="1">
    <source>
        <dbReference type="ARBA" id="ARBA00004141"/>
    </source>
</evidence>
<protein>
    <recommendedName>
        <fullName evidence="14">BK channel</fullName>
    </recommendedName>
</protein>
<evidence type="ECO:0000256" key="14">
    <source>
        <dbReference type="ARBA" id="ARBA00029579"/>
    </source>
</evidence>
<evidence type="ECO:0000256" key="15">
    <source>
        <dbReference type="SAM" id="Phobius"/>
    </source>
</evidence>
<keyword evidence="4" id="KW-0633">Potassium transport</keyword>
<gene>
    <name evidence="18" type="primary">KCNU1</name>
</gene>
<dbReference type="InterPro" id="IPR027359">
    <property type="entry name" value="Volt_channel_dom_sf"/>
</dbReference>
<dbReference type="Proteomes" id="UP001652622">
    <property type="component" value="Unplaced"/>
</dbReference>
<dbReference type="PANTHER" id="PTHR10027">
    <property type="entry name" value="CALCIUM-ACTIVATED POTASSIUM CHANNEL ALPHA CHAIN"/>
    <property type="match status" value="1"/>
</dbReference>
<organism evidence="17 18">
    <name type="scientific">Pantherophis guttatus</name>
    <name type="common">Corn snake</name>
    <name type="synonym">Elaphe guttata</name>
    <dbReference type="NCBI Taxonomy" id="94885"/>
    <lineage>
        <taxon>Eukaryota</taxon>
        <taxon>Metazoa</taxon>
        <taxon>Chordata</taxon>
        <taxon>Craniata</taxon>
        <taxon>Vertebrata</taxon>
        <taxon>Euteleostomi</taxon>
        <taxon>Lepidosauria</taxon>
        <taxon>Squamata</taxon>
        <taxon>Bifurcata</taxon>
        <taxon>Unidentata</taxon>
        <taxon>Episquamata</taxon>
        <taxon>Toxicofera</taxon>
        <taxon>Serpentes</taxon>
        <taxon>Colubroidea</taxon>
        <taxon>Colubridae</taxon>
        <taxon>Colubrinae</taxon>
        <taxon>Pantherophis</taxon>
    </lineage>
</organism>
<dbReference type="GO" id="GO:0005886">
    <property type="term" value="C:plasma membrane"/>
    <property type="evidence" value="ECO:0007669"/>
    <property type="project" value="UniProtKB-SubCell"/>
</dbReference>
<evidence type="ECO:0000256" key="3">
    <source>
        <dbReference type="ARBA" id="ARBA00022448"/>
    </source>
</evidence>
<feature type="transmembrane region" description="Helical" evidence="15">
    <location>
        <begin position="332"/>
        <end position="353"/>
    </location>
</feature>
<dbReference type="InterPro" id="IPR047871">
    <property type="entry name" value="K_chnl_Slo-like"/>
</dbReference>
<evidence type="ECO:0000256" key="9">
    <source>
        <dbReference type="ARBA" id="ARBA00022958"/>
    </source>
</evidence>
<dbReference type="InterPro" id="IPR036291">
    <property type="entry name" value="NAD(P)-bd_dom_sf"/>
</dbReference>
<dbReference type="PRINTS" id="PR00169">
    <property type="entry name" value="KCHANNEL"/>
</dbReference>
<dbReference type="KEGG" id="pgut:117677025"/>
<keyword evidence="8" id="KW-0851">Voltage-gated channel</keyword>
<evidence type="ECO:0000256" key="5">
    <source>
        <dbReference type="ARBA" id="ARBA00022692"/>
    </source>
</evidence>
<evidence type="ECO:0000256" key="4">
    <source>
        <dbReference type="ARBA" id="ARBA00022538"/>
    </source>
</evidence>
<dbReference type="RefSeq" id="XP_034292781.2">
    <property type="nucleotide sequence ID" value="XM_034436890.2"/>
</dbReference>
<keyword evidence="6" id="KW-0631">Potassium channel</keyword>
<evidence type="ECO:0000256" key="11">
    <source>
        <dbReference type="ARBA" id="ARBA00023065"/>
    </source>
</evidence>
<evidence type="ECO:0000256" key="6">
    <source>
        <dbReference type="ARBA" id="ARBA00022826"/>
    </source>
</evidence>
<feature type="domain" description="RCK N-terminal" evidence="16">
    <location>
        <begin position="330"/>
        <end position="472"/>
    </location>
</feature>
<keyword evidence="3" id="KW-0813">Transport</keyword>
<feature type="transmembrane region" description="Helical" evidence="15">
    <location>
        <begin position="290"/>
        <end position="311"/>
    </location>
</feature>
<keyword evidence="10 15" id="KW-1133">Transmembrane helix</keyword>
<dbReference type="Gene3D" id="1.20.120.350">
    <property type="entry name" value="Voltage-gated potassium channels. Chain C"/>
    <property type="match status" value="1"/>
</dbReference>
<keyword evidence="7" id="KW-0106">Calcium</keyword>
<dbReference type="InterPro" id="IPR005821">
    <property type="entry name" value="Ion_trans_dom"/>
</dbReference>
<comment type="subcellular location">
    <subcellularLocation>
        <location evidence="1">Membrane</location>
        <topology evidence="1">Multi-pass membrane protein</topology>
    </subcellularLocation>
</comment>
<dbReference type="InterPro" id="IPR003929">
    <property type="entry name" value="K_chnl_BK_asu"/>
</dbReference>
<dbReference type="Pfam" id="PF00520">
    <property type="entry name" value="Ion_trans"/>
    <property type="match status" value="1"/>
</dbReference>
<sequence length="1000" mass="112911">MADKPVVLSTSQFTNNWSEKSGSHCTDFVQLAFITSCLFIFVGGIIIILMVRVIRYILHRCFFRYSIQFQLFTNKMKLLSFWKGKFQDRVIMMISAQTSIGRILVILVFLFSIGSLIIYFINCYSVKEFCLTFEDQTIVIDLFFNVFFLLHFGLRFLAASDKLAFWLELNSIVDFFTITPVCIAFYLGKNWLGLRFLKALRLVELPKILQFLQITTSGTAIKLSKLLAVFVSTWLTAAGFLHWIENSGDPWVYNSNHQNLTYFECLYLIMVTMSTVGYGDVVVQTTIGRVFILFFIVAGLILFANLVPEIVDIVGSRRVYMGSYVYVKGRKFIVVCGNITLSSVTAFLSDFLAQEKGDIASDIVFLGENPPSLELETVFRCYTAYTSFFQGSVMNNKDLLRVNMGNAEACLILADICSTDPYTEDISNVMRVLYIKNHFPNTRVIIQIIQSSNKVYLPKLPGWDLRKGDSIICFAELKLGLIAQSCVVPGLSTLLTSLFIREDIQHRDVWIKHHHEIEGQNYKVMTQLLSNDFVGMSFKDVCRLCFLKLDIILLAIDFRSAKQGNSILINPPSAIKLHYNTLGFFIAASVQELKRAYYYCTQCHSGIPNPELIVKCHCKRKSAKKPIPDSEKASSSNLRRSDEGIVHSRSLGILSFLDFFPRHSEEGEEEIGCCSLDATRMFHWCEAIPFEMALLKSKKKFFSDLRDHIIVCVFGDATSTIIGLRNFVMPLRGSNFAFSELKDIVFVGCIEYLEREWEFIQNFPKLHLLKGSGLSCSDLKAAGIQYCSMCAVLSANVRDVSDQTLVDTKSILATLNIHFLQFKQTSLTDNPQGFNEDSTGVQSRTFSKRISVITELKVAANAEFFQQTGMENSEKSNHNVCKGALFSDSFLDSLLCTTYHNYHVLALLQTLVTGGTSPDLEEYLAEGSSLVGNNSNVISLGVGNRCKLALLTLIDDPQLIEGLLLFFGDVFTKALDMYGILCFGIYRLKPNPNPYEIRKV</sequence>
<dbReference type="PRINTS" id="PR01449">
    <property type="entry name" value="BKCHANNELA"/>
</dbReference>
<dbReference type="Gene3D" id="1.10.287.70">
    <property type="match status" value="1"/>
</dbReference>
<evidence type="ECO:0000313" key="18">
    <source>
        <dbReference type="RefSeq" id="XP_034292781.2"/>
    </source>
</evidence>
<dbReference type="Pfam" id="PF03493">
    <property type="entry name" value="BK_channel_a"/>
    <property type="match status" value="1"/>
</dbReference>
<dbReference type="InterPro" id="IPR048735">
    <property type="entry name" value="Slowpoke-like_C"/>
</dbReference>
<comment type="similarity">
    <text evidence="2">Belongs to the potassium channel family. Calcium-activated (TC 1.A.1.3) subfamily. KCa1.1/KCNMA1 sub-subfamily.</text>
</comment>
<dbReference type="GO" id="GO:0034702">
    <property type="term" value="C:monoatomic ion channel complex"/>
    <property type="evidence" value="ECO:0007669"/>
    <property type="project" value="UniProtKB-KW"/>
</dbReference>
<keyword evidence="11" id="KW-0406">Ion transport</keyword>
<name>A0A6P9DKL1_PANGU</name>
<dbReference type="AlphaFoldDB" id="A0A6P9DKL1"/>
<feature type="transmembrane region" description="Helical" evidence="15">
    <location>
        <begin position="142"/>
        <end position="158"/>
    </location>
</feature>
<dbReference type="SUPFAM" id="SSF51735">
    <property type="entry name" value="NAD(P)-binding Rossmann-fold domains"/>
    <property type="match status" value="1"/>
</dbReference>
<evidence type="ECO:0000256" key="8">
    <source>
        <dbReference type="ARBA" id="ARBA00022882"/>
    </source>
</evidence>
<dbReference type="SUPFAM" id="SSF81324">
    <property type="entry name" value="Voltage-gated potassium channels"/>
    <property type="match status" value="1"/>
</dbReference>
<dbReference type="OrthoDB" id="9034185at2759"/>
<dbReference type="PROSITE" id="PS51201">
    <property type="entry name" value="RCK_N"/>
    <property type="match status" value="1"/>
</dbReference>
<evidence type="ECO:0000313" key="17">
    <source>
        <dbReference type="Proteomes" id="UP001652622"/>
    </source>
</evidence>
<dbReference type="Gene3D" id="3.40.50.720">
    <property type="entry name" value="NAD(P)-binding Rossmann-like Domain"/>
    <property type="match status" value="2"/>
</dbReference>
<keyword evidence="12 15" id="KW-0472">Membrane</keyword>
<keyword evidence="9" id="KW-0630">Potassium</keyword>
<feature type="transmembrane region" description="Helical" evidence="15">
    <location>
        <begin position="226"/>
        <end position="244"/>
    </location>
</feature>
<proteinExistence type="inferred from homology"/>
<evidence type="ECO:0000256" key="13">
    <source>
        <dbReference type="ARBA" id="ARBA00023303"/>
    </source>
</evidence>
<feature type="transmembrane region" description="Helical" evidence="15">
    <location>
        <begin position="28"/>
        <end position="54"/>
    </location>
</feature>
<evidence type="ECO:0000256" key="7">
    <source>
        <dbReference type="ARBA" id="ARBA00022837"/>
    </source>
</evidence>